<feature type="non-terminal residue" evidence="1">
    <location>
        <position position="1"/>
    </location>
</feature>
<dbReference type="EMBL" id="DYVE01000347">
    <property type="protein sequence ID" value="HJG29698.1"/>
    <property type="molecule type" value="Genomic_DNA"/>
</dbReference>
<proteinExistence type="predicted"/>
<evidence type="ECO:0000313" key="1">
    <source>
        <dbReference type="EMBL" id="HJG29698.1"/>
    </source>
</evidence>
<gene>
    <name evidence="1" type="ORF">K8V20_13780</name>
</gene>
<dbReference type="AlphaFoldDB" id="A0A921LS37"/>
<reference evidence="1" key="1">
    <citation type="journal article" date="2021" name="PeerJ">
        <title>Extensive microbial diversity within the chicken gut microbiome revealed by metagenomics and culture.</title>
        <authorList>
            <person name="Gilroy R."/>
            <person name="Ravi A."/>
            <person name="Getino M."/>
            <person name="Pursley I."/>
            <person name="Horton D.L."/>
            <person name="Alikhan N.F."/>
            <person name="Baker D."/>
            <person name="Gharbi K."/>
            <person name="Hall N."/>
            <person name="Watson M."/>
            <person name="Adriaenssens E.M."/>
            <person name="Foster-Nyarko E."/>
            <person name="Jarju S."/>
            <person name="Secka A."/>
            <person name="Antonio M."/>
            <person name="Oren A."/>
            <person name="Chaudhuri R.R."/>
            <person name="La Ragione R."/>
            <person name="Hildebrand F."/>
            <person name="Pallen M.J."/>
        </authorList>
    </citation>
    <scope>NUCLEOTIDE SEQUENCE</scope>
    <source>
        <strain evidence="1">ChiBcec21-2208</strain>
    </source>
</reference>
<protein>
    <submittedName>
        <fullName evidence="1">Uncharacterized protein</fullName>
    </submittedName>
</protein>
<sequence>AEQQKIAWDIPFGDNANFEKFLALFMATCYDKQKALQYSELVKAYYAPMFQGKTASFDIGYSCRSEVVFKRLFHFDISPCYLHINYDIASERSYTADLPLHCFYDYSPAVTGALREHLISYQGPSCTGFDCSSGKAVPVFEEYGTPFAARYVTTQMQSAALQYVQDMVAIFDSDLDRLYARRMDASWPMEYFLHHPRPADANLFNTIPFEDDMGAGRVTIRDFWQESLNSVRNHNNTPDGWDERLNYYAMSKPKKWLVWLLVDRKIMKDTAKRKLKSHPLLLKISASCYHGLKRIYHVFAQ</sequence>
<organism evidence="1 2">
    <name type="scientific">Subdoligranulum variabile</name>
    <dbReference type="NCBI Taxonomy" id="214851"/>
    <lineage>
        <taxon>Bacteria</taxon>
        <taxon>Bacillati</taxon>
        <taxon>Bacillota</taxon>
        <taxon>Clostridia</taxon>
        <taxon>Eubacteriales</taxon>
        <taxon>Oscillospiraceae</taxon>
        <taxon>Subdoligranulum</taxon>
    </lineage>
</organism>
<comment type="caution">
    <text evidence="1">The sequence shown here is derived from an EMBL/GenBank/DDBJ whole genome shotgun (WGS) entry which is preliminary data.</text>
</comment>
<reference evidence="1" key="2">
    <citation type="submission" date="2021-09" db="EMBL/GenBank/DDBJ databases">
        <authorList>
            <person name="Gilroy R."/>
        </authorList>
    </citation>
    <scope>NUCLEOTIDE SEQUENCE</scope>
    <source>
        <strain evidence="1">ChiBcec21-2208</strain>
    </source>
</reference>
<dbReference type="Proteomes" id="UP000782880">
    <property type="component" value="Unassembled WGS sequence"/>
</dbReference>
<accession>A0A921LS37</accession>
<evidence type="ECO:0000313" key="2">
    <source>
        <dbReference type="Proteomes" id="UP000782880"/>
    </source>
</evidence>
<name>A0A921LS37_9FIRM</name>